<comment type="caution">
    <text evidence="2">The sequence shown here is derived from an EMBL/GenBank/DDBJ whole genome shotgun (WGS) entry which is preliminary data.</text>
</comment>
<feature type="compositionally biased region" description="Basic and acidic residues" evidence="1">
    <location>
        <begin position="959"/>
        <end position="976"/>
    </location>
</feature>
<feature type="compositionally biased region" description="Basic and acidic residues" evidence="1">
    <location>
        <begin position="343"/>
        <end position="361"/>
    </location>
</feature>
<feature type="compositionally biased region" description="Basic and acidic residues" evidence="1">
    <location>
        <begin position="731"/>
        <end position="753"/>
    </location>
</feature>
<feature type="region of interest" description="Disordered" evidence="1">
    <location>
        <begin position="31"/>
        <end position="58"/>
    </location>
</feature>
<dbReference type="Gene3D" id="1.10.12.10">
    <property type="entry name" value="Lyase 2-enoyl-coa Hydratase, Chain A, domain 2"/>
    <property type="match status" value="1"/>
</dbReference>
<name>A0AAV7I135_COTGL</name>
<gene>
    <name evidence="2" type="ORF">KQX54_001328</name>
</gene>
<feature type="region of interest" description="Disordered" evidence="1">
    <location>
        <begin position="870"/>
        <end position="921"/>
    </location>
</feature>
<proteinExistence type="predicted"/>
<dbReference type="Proteomes" id="UP000826195">
    <property type="component" value="Unassembled WGS sequence"/>
</dbReference>
<feature type="compositionally biased region" description="Polar residues" evidence="1">
    <location>
        <begin position="478"/>
        <end position="503"/>
    </location>
</feature>
<sequence>MDQNINEVSVDQLDQSVLEANELSASVAKEIIDSENQPAPNNVTENESEVKEQLNTPEKIEELTDNCAINNSIEEIKLNHTYSKDNNEAESGNSSVNDIEGEKTDTCHVEDETIPVDELQNKEAIEADQAKINQTEVVDNSVDEHEKVEDKCDSAVSKNVNENVEATASEEEAAGDTIDMIEETIVIPSEYEAGEVISLNDKITVVSTDHMSSEDTNDEEEHTETIEFNVIEYTDVEGNQELKVEKVESSNNENTPADNEKVDSSDKDSQDKDELKEIQDSIEDGAVENGQCVEEHIELLETEESSTSKAEGSDKKRSVIQDIFDDWRDENPEEDSASVQSHDTVELELKSLLDESSKPSEADVVISVTPKNVSGSSPVNKTPVSGSIIDSTTKKVVKDDSAKPQLVKLTSPRTPDSIKNTSKLLTPQSGNPKSGELTDSLSSPSDSSPVIFKGFKSKDSETPRKEIIIVKKVKKQEAGQSAMTYSRVSTEQENRSSVTSSEKASTDKELLAILEGDVDPDWSDLRPPSLVEEPEKKKDKDVTAQRSSPPKLDPVTERELALKQLLELPATPKKLVVASKKKFTPKLMRPVKTQKEDQKDTKEFKEPKKAVNVDLVNKDSKEASEKELISIDLTSPSSEDLKVEETRSGRKRKPTEKAREYEISPKRQKSVKIKSTTTKKATKDSSSGTKSKNTTENNLNNTADSEVLDKDDSEGENTDSSIVIDNEVEEPESKADKTSQEEDSAKKPKDVTSKKAAPPSAKKKVTKPKPPTPKKAAPKSMPKKSPKATKTAKKNSDGATPEPKPKKKIIAEIDRLLQDEGVVNLLYDVEQPGKKRLVPVTQSQAKVMDIQKIQRELKIRTKLVRNAVLRLRTSGTSPANVTSRSKRHEQQQQQQQSLQSTPEKKTQDSKSPRSSMASPSEFMFPAKIRNTAHESIIIRRHSSSSFSSASGSPRVSFDSGDRHFNADSIKMEDHPLRSNKRRLSQEDKKKLMPDSKKSKKDTEKLSDLVTSLPKSKPQLGKIIKKAVDKKIKKFIEDENDSEDEFKRTKNGAAGKKKIVKSKVCFAKEGDDVKEEPTEQDDALSVCLAEAVTALANENSGRTRAGAVNKKSKRDAESIKAKDKIQFSNKELIVQRHGNLVQLILTPSTSSKIRNGITLQIMQELREALAILKKDDDCRVVLLTSTGSSFCEGLELSTLLHENKDVRRVQAQKLANGVKDFIKSLATFNKPIVAGVQGTAVGLGVTMLPLFDLVIASDKATFSTPYGKLGQIAEGAAIFTLSHVLGSAVTSELLLGGRTLTANEALRAGLVTRVLWPDRFQVELLPSLRVMSEQSSQSMEATKALLRHSLRKKLDAALESESYLLIQHWCSIECQEAIKLYLDEKVQ</sequence>
<keyword evidence="3" id="KW-1185">Reference proteome</keyword>
<evidence type="ECO:0000313" key="2">
    <source>
        <dbReference type="EMBL" id="KAH0537860.1"/>
    </source>
</evidence>
<feature type="compositionally biased region" description="Basic and acidic residues" evidence="1">
    <location>
        <begin position="48"/>
        <end position="58"/>
    </location>
</feature>
<feature type="compositionally biased region" description="Basic and acidic residues" evidence="1">
    <location>
        <begin position="142"/>
        <end position="153"/>
    </location>
</feature>
<feature type="compositionally biased region" description="Acidic residues" evidence="1">
    <location>
        <begin position="168"/>
        <end position="177"/>
    </location>
</feature>
<organism evidence="2 3">
    <name type="scientific">Cotesia glomerata</name>
    <name type="common">Lepidopteran parasitic wasp</name>
    <name type="synonym">Apanteles glomeratus</name>
    <dbReference type="NCBI Taxonomy" id="32391"/>
    <lineage>
        <taxon>Eukaryota</taxon>
        <taxon>Metazoa</taxon>
        <taxon>Ecdysozoa</taxon>
        <taxon>Arthropoda</taxon>
        <taxon>Hexapoda</taxon>
        <taxon>Insecta</taxon>
        <taxon>Pterygota</taxon>
        <taxon>Neoptera</taxon>
        <taxon>Endopterygota</taxon>
        <taxon>Hymenoptera</taxon>
        <taxon>Apocrita</taxon>
        <taxon>Ichneumonoidea</taxon>
        <taxon>Braconidae</taxon>
        <taxon>Microgastrinae</taxon>
        <taxon>Cotesia</taxon>
    </lineage>
</organism>
<evidence type="ECO:0000256" key="1">
    <source>
        <dbReference type="SAM" id="MobiDB-lite"/>
    </source>
</evidence>
<feature type="compositionally biased region" description="Polar residues" evidence="1">
    <location>
        <begin position="369"/>
        <end position="391"/>
    </location>
</feature>
<feature type="compositionally biased region" description="Basic and acidic residues" evidence="1">
    <location>
        <begin position="392"/>
        <end position="402"/>
    </location>
</feature>
<evidence type="ECO:0000313" key="3">
    <source>
        <dbReference type="Proteomes" id="UP000826195"/>
    </source>
</evidence>
<dbReference type="InterPro" id="IPR051053">
    <property type="entry name" value="ECH/Chromodomain_protein"/>
</dbReference>
<feature type="compositionally biased region" description="Basic and acidic residues" evidence="1">
    <location>
        <begin position="258"/>
        <end position="279"/>
    </location>
</feature>
<feature type="compositionally biased region" description="Basic residues" evidence="1">
    <location>
        <begin position="781"/>
        <end position="793"/>
    </location>
</feature>
<feature type="compositionally biased region" description="Basic and acidic residues" evidence="1">
    <location>
        <begin position="902"/>
        <end position="911"/>
    </location>
</feature>
<dbReference type="InterPro" id="IPR029045">
    <property type="entry name" value="ClpP/crotonase-like_dom_sf"/>
</dbReference>
<dbReference type="CDD" id="cd06558">
    <property type="entry name" value="crotonase-like"/>
    <property type="match status" value="1"/>
</dbReference>
<feature type="compositionally biased region" description="Polar residues" evidence="1">
    <location>
        <begin position="873"/>
        <end position="883"/>
    </location>
</feature>
<feature type="region of interest" description="Disordered" evidence="1">
    <location>
        <begin position="579"/>
        <end position="807"/>
    </location>
</feature>
<feature type="region of interest" description="Disordered" evidence="1">
    <location>
        <begin position="80"/>
        <end position="108"/>
    </location>
</feature>
<feature type="region of interest" description="Disordered" evidence="1">
    <location>
        <begin position="942"/>
        <end position="1012"/>
    </location>
</feature>
<reference evidence="2 3" key="1">
    <citation type="journal article" date="2021" name="J. Hered.">
        <title>A chromosome-level genome assembly of the parasitoid wasp, Cotesia glomerata (Hymenoptera: Braconidae).</title>
        <authorList>
            <person name="Pinto B.J."/>
            <person name="Weis J.J."/>
            <person name="Gamble T."/>
            <person name="Ode P.J."/>
            <person name="Paul R."/>
            <person name="Zaspel J.M."/>
        </authorList>
    </citation>
    <scope>NUCLEOTIDE SEQUENCE [LARGE SCALE GENOMIC DNA]</scope>
    <source>
        <strain evidence="2">CgM1</strain>
    </source>
</reference>
<accession>A0AAV7I135</accession>
<feature type="compositionally biased region" description="Basic and acidic residues" evidence="1">
    <location>
        <begin position="639"/>
        <end position="648"/>
    </location>
</feature>
<dbReference type="EMBL" id="JAHXZJ010002613">
    <property type="protein sequence ID" value="KAH0537860.1"/>
    <property type="molecule type" value="Genomic_DNA"/>
</dbReference>
<feature type="compositionally biased region" description="Basic and acidic residues" evidence="1">
    <location>
        <begin position="983"/>
        <end position="1006"/>
    </location>
</feature>
<dbReference type="InterPro" id="IPR014748">
    <property type="entry name" value="Enoyl-CoA_hydra_C"/>
</dbReference>
<dbReference type="Pfam" id="PF00378">
    <property type="entry name" value="ECH_1"/>
    <property type="match status" value="1"/>
</dbReference>
<feature type="compositionally biased region" description="Basic and acidic residues" evidence="1">
    <location>
        <begin position="593"/>
        <end position="629"/>
    </location>
</feature>
<dbReference type="SUPFAM" id="SSF52096">
    <property type="entry name" value="ClpP/crotonase"/>
    <property type="match status" value="1"/>
</dbReference>
<dbReference type="PANTHER" id="PTHR43684:SF11">
    <property type="entry name" value="CHROMO DOMAIN-CONTAINING PROTEIN"/>
    <property type="match status" value="1"/>
</dbReference>
<evidence type="ECO:0008006" key="4">
    <source>
        <dbReference type="Google" id="ProtNLM"/>
    </source>
</evidence>
<protein>
    <recommendedName>
        <fullName evidence="4">Proteoglycan 4-like</fullName>
    </recommendedName>
</protein>
<feature type="compositionally biased region" description="Polar residues" evidence="1">
    <location>
        <begin position="156"/>
        <end position="166"/>
    </location>
</feature>
<feature type="compositionally biased region" description="Low complexity" evidence="1">
    <location>
        <begin position="943"/>
        <end position="956"/>
    </location>
</feature>
<dbReference type="Gene3D" id="3.90.226.10">
    <property type="entry name" value="2-enoyl-CoA Hydratase, Chain A, domain 1"/>
    <property type="match status" value="1"/>
</dbReference>
<feature type="compositionally biased region" description="Basic and acidic residues" evidence="1">
    <location>
        <begin position="533"/>
        <end position="543"/>
    </location>
</feature>
<feature type="region of interest" description="Disordered" evidence="1">
    <location>
        <begin position="208"/>
        <end position="556"/>
    </location>
</feature>
<feature type="compositionally biased region" description="Basic and acidic residues" evidence="1">
    <location>
        <begin position="655"/>
        <end position="665"/>
    </location>
</feature>
<dbReference type="PANTHER" id="PTHR43684">
    <property type="match status" value="1"/>
</dbReference>
<feature type="compositionally biased region" description="Polar residues" evidence="1">
    <location>
        <begin position="34"/>
        <end position="45"/>
    </location>
</feature>
<feature type="compositionally biased region" description="Low complexity" evidence="1">
    <location>
        <begin position="673"/>
        <end position="695"/>
    </location>
</feature>
<feature type="region of interest" description="Disordered" evidence="1">
    <location>
        <begin position="138"/>
        <end position="177"/>
    </location>
</feature>
<feature type="compositionally biased region" description="Basic and acidic residues" evidence="1">
    <location>
        <begin position="456"/>
        <end position="469"/>
    </location>
</feature>
<feature type="compositionally biased region" description="Basic and acidic residues" evidence="1">
    <location>
        <begin position="311"/>
        <end position="330"/>
    </location>
</feature>
<feature type="compositionally biased region" description="Low complexity" evidence="1">
    <location>
        <begin position="439"/>
        <end position="449"/>
    </location>
</feature>
<feature type="compositionally biased region" description="Polar residues" evidence="1">
    <location>
        <begin position="411"/>
        <end position="432"/>
    </location>
</feature>
<dbReference type="InterPro" id="IPR001753">
    <property type="entry name" value="Enoyl-CoA_hydra/iso"/>
</dbReference>